<accession>A0A078A9S8</accession>
<feature type="compositionally biased region" description="Polar residues" evidence="1">
    <location>
        <begin position="43"/>
        <end position="55"/>
    </location>
</feature>
<evidence type="ECO:0008006" key="4">
    <source>
        <dbReference type="Google" id="ProtNLM"/>
    </source>
</evidence>
<dbReference type="Gene3D" id="3.30.530.20">
    <property type="match status" value="1"/>
</dbReference>
<feature type="region of interest" description="Disordered" evidence="1">
    <location>
        <begin position="1"/>
        <end position="66"/>
    </location>
</feature>
<evidence type="ECO:0000313" key="2">
    <source>
        <dbReference type="EMBL" id="CDW78934.1"/>
    </source>
</evidence>
<dbReference type="Proteomes" id="UP000039865">
    <property type="component" value="Unassembled WGS sequence"/>
</dbReference>
<dbReference type="InterPro" id="IPR023393">
    <property type="entry name" value="START-like_dom_sf"/>
</dbReference>
<dbReference type="EMBL" id="CCKQ01007549">
    <property type="protein sequence ID" value="CDW78934.1"/>
    <property type="molecule type" value="Genomic_DNA"/>
</dbReference>
<keyword evidence="3" id="KW-1185">Reference proteome</keyword>
<sequence length="331" mass="39024">MGSSLSHCSDIKNSCISSKPNDPENQEKLQSEPIATIKKLDLQSKSTQSSQINSQEKPKVKLRRQYSETSTQQTIFESIQKDQQLFYSQREMIPPCSSPLEEDIQLKNLIYDKFKDREIQEFIELRKVQEKTQEIQSQELQVIQNQKDTALSSMDLGNIELEDIYKNDDEKYMKINRDYVVDLFNTYNLDNKQRFQWEQIYSDRLVKVWISKRGSDREQISPFIKSEILIDLSKRRDDNLFIDDELLTKVRDSLHNPIQRSKWDDKINDLRIIDSKGDNLLCIYQRNKSPGGPGMPSRYFIEKKMMYDIKGEELTSQFFVYTSELPNIEVI</sequence>
<evidence type="ECO:0000256" key="1">
    <source>
        <dbReference type="SAM" id="MobiDB-lite"/>
    </source>
</evidence>
<dbReference type="AlphaFoldDB" id="A0A078A9S8"/>
<evidence type="ECO:0000313" key="3">
    <source>
        <dbReference type="Proteomes" id="UP000039865"/>
    </source>
</evidence>
<name>A0A078A9S8_STYLE</name>
<reference evidence="2 3" key="1">
    <citation type="submission" date="2014-06" db="EMBL/GenBank/DDBJ databases">
        <authorList>
            <person name="Swart Estienne"/>
        </authorList>
    </citation>
    <scope>NUCLEOTIDE SEQUENCE [LARGE SCALE GENOMIC DNA]</scope>
    <source>
        <strain evidence="2 3">130c</strain>
    </source>
</reference>
<protein>
    <recommendedName>
        <fullName evidence="4">START domain-containing protein</fullName>
    </recommendedName>
</protein>
<organism evidence="2 3">
    <name type="scientific">Stylonychia lemnae</name>
    <name type="common">Ciliate</name>
    <dbReference type="NCBI Taxonomy" id="5949"/>
    <lineage>
        <taxon>Eukaryota</taxon>
        <taxon>Sar</taxon>
        <taxon>Alveolata</taxon>
        <taxon>Ciliophora</taxon>
        <taxon>Intramacronucleata</taxon>
        <taxon>Spirotrichea</taxon>
        <taxon>Stichotrichia</taxon>
        <taxon>Sporadotrichida</taxon>
        <taxon>Oxytrichidae</taxon>
        <taxon>Stylonychinae</taxon>
        <taxon>Stylonychia</taxon>
    </lineage>
</organism>
<feature type="compositionally biased region" description="Polar residues" evidence="1">
    <location>
        <begin position="1"/>
        <end position="20"/>
    </location>
</feature>
<proteinExistence type="predicted"/>
<feature type="compositionally biased region" description="Basic and acidic residues" evidence="1">
    <location>
        <begin position="21"/>
        <end position="30"/>
    </location>
</feature>
<gene>
    <name evidence="2" type="primary">Contig10022.g513</name>
    <name evidence="2" type="ORF">STYLEM_7919</name>
</gene>
<dbReference type="InParanoid" id="A0A078A9S8"/>